<keyword evidence="2" id="KW-1185">Reference proteome</keyword>
<gene>
    <name evidence="1" type="ORF">O6H91_16G004300</name>
</gene>
<organism evidence="1 2">
    <name type="scientific">Diphasiastrum complanatum</name>
    <name type="common">Issler's clubmoss</name>
    <name type="synonym">Lycopodium complanatum</name>
    <dbReference type="NCBI Taxonomy" id="34168"/>
    <lineage>
        <taxon>Eukaryota</taxon>
        <taxon>Viridiplantae</taxon>
        <taxon>Streptophyta</taxon>
        <taxon>Embryophyta</taxon>
        <taxon>Tracheophyta</taxon>
        <taxon>Lycopodiopsida</taxon>
        <taxon>Lycopodiales</taxon>
        <taxon>Lycopodiaceae</taxon>
        <taxon>Lycopodioideae</taxon>
        <taxon>Diphasiastrum</taxon>
    </lineage>
</organism>
<accession>A0ACC2B9D7</accession>
<sequence>MTASKRKGILAAAFCLIATIVHLKVVSSQTTPGDVQVLQQVLKGLKNGGHLVDWTGNDPCGRKWSGILCQGNFVTGLLLAGFNLQGTVTTDLNKMSNLQILQLQDNGFTGSLPSISGLKFLTDAAFNGNNFDSIPNGFFSELPALKTIYLDGNSLNGTNGWYLPSEIRQATQLNTLSLSNTSLIGSIPEFLGNMPNLKTLNIAYNKLGGGIPQSFSSSNLIKFQANNQQGPVLSGPLDLVADMQSLELLWLQVNMFTGPIPPGLVNAISLADLRLNDNRLVGPIPPGFTNLPLSNFTVQNNQLVGPIPKFQDGVDFQYGGVSNKFCQATPGIPCAPNVTSLLTFLGGVNYPTQLSDWAGNDPCNEWSGVVCDDKTGSISAILLSSYQLNGTISPALGNLTSLAVLKLNGNHLTGTIPSELAKLPLLRILDLSNNNLFKPLPAFPPHVLLNVDGNPLINAPSTSASPLPNAPDGSSGSSPSGGNSTGVPKKLSSVLVGVIIGPIIAVIALISLVVGTFFFVYRKAPKYLKVPTPNTVVHPRDTGTDADAAKIVAQNNIGKTTGVMSGPSEVHMFETGGLIIPINALRKATNNFSEVSILGKGGFGVVYKGELDDCTLIAVKRMETAVASSKGLKEFQAEIDVLTKVRHKHLVALLGYCIECNEKLLVYEYMPQGTLSQHLFDYATNGKEPLSWKQRLSIALDVARGLEYLHGLAHQSFIHRDLKPSNILLTDDLRAKVSDFGLVKLAPDDKYSVETRLAGTFGYLAPEYAVTGRVTTKVDVYSFGVVLMELISGRRALDNTQPEESMQLVTWFKRISAKRETFRNAIDSCINVTEEALLSILVSAELAGHCTAREPHQRPDMSHVVSVLSPYVQQWKPAHLDTEESWGADLDLTLPQAIQRLQVLDTSSTSDLNDTQSSLPAQSSDFGESNVSSNARKLA</sequence>
<reference evidence="2" key="1">
    <citation type="journal article" date="2024" name="Proc. Natl. Acad. Sci. U.S.A.">
        <title>Extraordinary preservation of gene collinearity over three hundred million years revealed in homosporous lycophytes.</title>
        <authorList>
            <person name="Li C."/>
            <person name="Wickell D."/>
            <person name="Kuo L.Y."/>
            <person name="Chen X."/>
            <person name="Nie B."/>
            <person name="Liao X."/>
            <person name="Peng D."/>
            <person name="Ji J."/>
            <person name="Jenkins J."/>
            <person name="Williams M."/>
            <person name="Shu S."/>
            <person name="Plott C."/>
            <person name="Barry K."/>
            <person name="Rajasekar S."/>
            <person name="Grimwood J."/>
            <person name="Han X."/>
            <person name="Sun S."/>
            <person name="Hou Z."/>
            <person name="He W."/>
            <person name="Dai G."/>
            <person name="Sun C."/>
            <person name="Schmutz J."/>
            <person name="Leebens-Mack J.H."/>
            <person name="Li F.W."/>
            <person name="Wang L."/>
        </authorList>
    </citation>
    <scope>NUCLEOTIDE SEQUENCE [LARGE SCALE GENOMIC DNA]</scope>
    <source>
        <strain evidence="2">cv. PW_Plant_1</strain>
    </source>
</reference>
<dbReference type="Proteomes" id="UP001162992">
    <property type="component" value="Chromosome 16"/>
</dbReference>
<evidence type="ECO:0000313" key="2">
    <source>
        <dbReference type="Proteomes" id="UP001162992"/>
    </source>
</evidence>
<dbReference type="EMBL" id="CM055107">
    <property type="protein sequence ID" value="KAJ7526383.1"/>
    <property type="molecule type" value="Genomic_DNA"/>
</dbReference>
<name>A0ACC2B9D7_DIPCM</name>
<comment type="caution">
    <text evidence="1">The sequence shown here is derived from an EMBL/GenBank/DDBJ whole genome shotgun (WGS) entry which is preliminary data.</text>
</comment>
<protein>
    <submittedName>
        <fullName evidence="1">Uncharacterized protein</fullName>
    </submittedName>
</protein>
<evidence type="ECO:0000313" key="1">
    <source>
        <dbReference type="EMBL" id="KAJ7526383.1"/>
    </source>
</evidence>
<proteinExistence type="predicted"/>